<evidence type="ECO:0000256" key="2">
    <source>
        <dbReference type="ARBA" id="ARBA00010145"/>
    </source>
</evidence>
<evidence type="ECO:0000256" key="8">
    <source>
        <dbReference type="SAM" id="Phobius"/>
    </source>
</evidence>
<dbReference type="InterPro" id="IPR038770">
    <property type="entry name" value="Na+/solute_symporter_sf"/>
</dbReference>
<feature type="transmembrane region" description="Helical" evidence="8">
    <location>
        <begin position="171"/>
        <end position="193"/>
    </location>
</feature>
<feature type="transmembrane region" description="Helical" evidence="8">
    <location>
        <begin position="140"/>
        <end position="159"/>
    </location>
</feature>
<dbReference type="PANTHER" id="PTHR36838">
    <property type="entry name" value="AUXIN EFFLUX CARRIER FAMILY PROTEIN"/>
    <property type="match status" value="1"/>
</dbReference>
<organism evidence="9 10">
    <name type="scientific">Balneatrix alpica</name>
    <dbReference type="NCBI Taxonomy" id="75684"/>
    <lineage>
        <taxon>Bacteria</taxon>
        <taxon>Pseudomonadati</taxon>
        <taxon>Pseudomonadota</taxon>
        <taxon>Gammaproteobacteria</taxon>
        <taxon>Oceanospirillales</taxon>
        <taxon>Balneatrichaceae</taxon>
        <taxon>Balneatrix</taxon>
    </lineage>
</organism>
<reference evidence="9 10" key="1">
    <citation type="submission" date="2024-09" db="EMBL/GenBank/DDBJ databases">
        <authorList>
            <person name="Sun Q."/>
            <person name="Mori K."/>
        </authorList>
    </citation>
    <scope>NUCLEOTIDE SEQUENCE [LARGE SCALE GENOMIC DNA]</scope>
    <source>
        <strain evidence="9 10">ATCC 51285</strain>
    </source>
</reference>
<keyword evidence="4" id="KW-1003">Cell membrane</keyword>
<feature type="transmembrane region" description="Helical" evidence="8">
    <location>
        <begin position="205"/>
        <end position="224"/>
    </location>
</feature>
<name>A0ABV5ZCR2_9GAMM</name>
<keyword evidence="5 8" id="KW-0812">Transmembrane</keyword>
<protein>
    <submittedName>
        <fullName evidence="9">AEC family transporter</fullName>
    </submittedName>
</protein>
<feature type="transmembrane region" description="Helical" evidence="8">
    <location>
        <begin position="236"/>
        <end position="259"/>
    </location>
</feature>
<comment type="similarity">
    <text evidence="2">Belongs to the auxin efflux carrier (TC 2.A.69) family.</text>
</comment>
<dbReference type="Gene3D" id="1.20.1530.20">
    <property type="match status" value="1"/>
</dbReference>
<accession>A0ABV5ZCR2</accession>
<dbReference type="RefSeq" id="WP_051527517.1">
    <property type="nucleotide sequence ID" value="NZ_JBHLZN010000003.1"/>
</dbReference>
<evidence type="ECO:0000256" key="7">
    <source>
        <dbReference type="ARBA" id="ARBA00023136"/>
    </source>
</evidence>
<dbReference type="Pfam" id="PF03547">
    <property type="entry name" value="Mem_trans"/>
    <property type="match status" value="2"/>
</dbReference>
<keyword evidence="10" id="KW-1185">Reference proteome</keyword>
<dbReference type="InterPro" id="IPR004776">
    <property type="entry name" value="Mem_transp_PIN-like"/>
</dbReference>
<feature type="transmembrane region" description="Helical" evidence="8">
    <location>
        <begin position="265"/>
        <end position="284"/>
    </location>
</feature>
<feature type="transmembrane region" description="Helical" evidence="8">
    <location>
        <begin position="116"/>
        <end position="134"/>
    </location>
</feature>
<evidence type="ECO:0000256" key="5">
    <source>
        <dbReference type="ARBA" id="ARBA00022692"/>
    </source>
</evidence>
<keyword evidence="3" id="KW-0813">Transport</keyword>
<evidence type="ECO:0000256" key="1">
    <source>
        <dbReference type="ARBA" id="ARBA00004651"/>
    </source>
</evidence>
<dbReference type="PANTHER" id="PTHR36838:SF4">
    <property type="entry name" value="AUXIN EFFLUX CARRIER FAMILY PROTEIN"/>
    <property type="match status" value="1"/>
</dbReference>
<keyword evidence="6 8" id="KW-1133">Transmembrane helix</keyword>
<proteinExistence type="inferred from homology"/>
<feature type="transmembrane region" description="Helical" evidence="8">
    <location>
        <begin position="42"/>
        <end position="64"/>
    </location>
</feature>
<feature type="transmembrane region" description="Helical" evidence="8">
    <location>
        <begin position="76"/>
        <end position="104"/>
    </location>
</feature>
<comment type="caution">
    <text evidence="9">The sequence shown here is derived from an EMBL/GenBank/DDBJ whole genome shotgun (WGS) entry which is preliminary data.</text>
</comment>
<gene>
    <name evidence="9" type="ORF">ACFFLH_11600</name>
</gene>
<dbReference type="Proteomes" id="UP001589628">
    <property type="component" value="Unassembled WGS sequence"/>
</dbReference>
<dbReference type="EMBL" id="JBHLZN010000003">
    <property type="protein sequence ID" value="MFB9887058.1"/>
    <property type="molecule type" value="Genomic_DNA"/>
</dbReference>
<evidence type="ECO:0000256" key="6">
    <source>
        <dbReference type="ARBA" id="ARBA00022989"/>
    </source>
</evidence>
<evidence type="ECO:0000256" key="3">
    <source>
        <dbReference type="ARBA" id="ARBA00022448"/>
    </source>
</evidence>
<evidence type="ECO:0000313" key="10">
    <source>
        <dbReference type="Proteomes" id="UP001589628"/>
    </source>
</evidence>
<evidence type="ECO:0000313" key="9">
    <source>
        <dbReference type="EMBL" id="MFB9887058.1"/>
    </source>
</evidence>
<keyword evidence="7 8" id="KW-0472">Membrane</keyword>
<feature type="transmembrane region" description="Helical" evidence="8">
    <location>
        <begin position="291"/>
        <end position="316"/>
    </location>
</feature>
<comment type="subcellular location">
    <subcellularLocation>
        <location evidence="1">Cell membrane</location>
        <topology evidence="1">Multi-pass membrane protein</topology>
    </subcellularLocation>
</comment>
<sequence>MVKDSLQLYLDTLVFTADIVTPIFILVFLGALLRRLAIVDDAFVGTASKLVFNLTLPVLVFMSINKTDIAAVLNPGTLIFTGIAILLLFVLLWFITGLTGMVAADRGAFIQGSFRSNYGIIGLAVSFNLFGTPGLAHASLLLALVIPLFNVLSIVALSLGQHQQDTPGPGIFKSILTNPLIIAVLLALPLAWLDIHPHALLQKSANYIASMTLPLALLTIGASLKLKELRACSGLALHASAFKLVWMPLLCLPVAYWIGFSGEDMTMLFVLLGCPTAAASFVMARAMGANATLAASIILVTTLGSVASLSTGIYLFKLWQWI</sequence>
<evidence type="ECO:0000256" key="4">
    <source>
        <dbReference type="ARBA" id="ARBA00022475"/>
    </source>
</evidence>
<feature type="transmembrane region" description="Helical" evidence="8">
    <location>
        <begin position="12"/>
        <end position="33"/>
    </location>
</feature>